<dbReference type="STRING" id="1399968.CI15_25695"/>
<feature type="repeat" description="TPR" evidence="3">
    <location>
        <begin position="214"/>
        <end position="247"/>
    </location>
</feature>
<evidence type="ECO:0000256" key="3">
    <source>
        <dbReference type="PROSITE-ProRule" id="PRU00339"/>
    </source>
</evidence>
<dbReference type="PROSITE" id="PS50005">
    <property type="entry name" value="TPR"/>
    <property type="match status" value="1"/>
</dbReference>
<dbReference type="SUPFAM" id="SSF48452">
    <property type="entry name" value="TPR-like"/>
    <property type="match status" value="1"/>
</dbReference>
<proteinExistence type="predicted"/>
<dbReference type="AlphaFoldDB" id="A0A149PFU6"/>
<sequence length="279" mass="30966">MTPQVAAREISMRELQAMLGVSRSVVSGLIAAGFVEPSRGPRNAYRFTFQDVVLLRTALQLRDARIPPRKIITALSRLRDELPDELPLTGIRISAIGNDVAVRTGPSQWDAATGQFLLDFEVAEIKGDVVFLDSTPAQKNLAHQAQEWYDLGEQLRPSDVSGAERAYQKAIALSPQPFYAAYVDLGALLCELEARCEDALGVFDAALAHFPNDAVLHFNRAIALEELGRFDEAERSYKRCLELDPSYADAHHNLAILLERRGDPQGLVRHLSAYRRLTT</sequence>
<dbReference type="Gene3D" id="1.25.40.10">
    <property type="entry name" value="Tetratricopeptide repeat domain"/>
    <property type="match status" value="1"/>
</dbReference>
<dbReference type="PANTHER" id="PTHR45586">
    <property type="entry name" value="TPR REPEAT-CONTAINING PROTEIN PA4667"/>
    <property type="match status" value="1"/>
</dbReference>
<reference evidence="5 6" key="1">
    <citation type="journal article" date="2015" name="Int. J. Syst. Evol. Microbiol.">
        <title>Burkholderia monticola sp. nov., isolated from mountain soil.</title>
        <authorList>
            <person name="Baek I."/>
            <person name="Seo B."/>
            <person name="Lee I."/>
            <person name="Yi H."/>
            <person name="Chun J."/>
        </authorList>
    </citation>
    <scope>NUCLEOTIDE SEQUENCE [LARGE SCALE GENOMIC DNA]</scope>
    <source>
        <strain evidence="5 6">JC2948</strain>
    </source>
</reference>
<dbReference type="EMBL" id="LRBG01000037">
    <property type="protein sequence ID" value="KXU83919.1"/>
    <property type="molecule type" value="Genomic_DNA"/>
</dbReference>
<keyword evidence="1" id="KW-0677">Repeat</keyword>
<evidence type="ECO:0000313" key="6">
    <source>
        <dbReference type="Proteomes" id="UP000075613"/>
    </source>
</evidence>
<evidence type="ECO:0000256" key="1">
    <source>
        <dbReference type="ARBA" id="ARBA00022737"/>
    </source>
</evidence>
<comment type="caution">
    <text evidence="5">The sequence shown here is derived from an EMBL/GenBank/DDBJ whole genome shotgun (WGS) entry which is preliminary data.</text>
</comment>
<dbReference type="Proteomes" id="UP000075613">
    <property type="component" value="Unassembled WGS sequence"/>
</dbReference>
<accession>A0A149PFU6</accession>
<feature type="domain" description="HTH merR-type" evidence="4">
    <location>
        <begin position="11"/>
        <end position="77"/>
    </location>
</feature>
<dbReference type="Gene3D" id="1.10.1660.10">
    <property type="match status" value="1"/>
</dbReference>
<organism evidence="5 6">
    <name type="scientific">Paraburkholderia monticola</name>
    <dbReference type="NCBI Taxonomy" id="1399968"/>
    <lineage>
        <taxon>Bacteria</taxon>
        <taxon>Pseudomonadati</taxon>
        <taxon>Pseudomonadota</taxon>
        <taxon>Betaproteobacteria</taxon>
        <taxon>Burkholderiales</taxon>
        <taxon>Burkholderiaceae</taxon>
        <taxon>Paraburkholderia</taxon>
    </lineage>
</organism>
<dbReference type="GO" id="GO:0003677">
    <property type="term" value="F:DNA binding"/>
    <property type="evidence" value="ECO:0007669"/>
    <property type="project" value="InterPro"/>
</dbReference>
<name>A0A149PFU6_9BURK</name>
<dbReference type="PROSITE" id="PS50293">
    <property type="entry name" value="TPR_REGION"/>
    <property type="match status" value="1"/>
</dbReference>
<dbReference type="InterPro" id="IPR019734">
    <property type="entry name" value="TPR_rpt"/>
</dbReference>
<evidence type="ECO:0000313" key="5">
    <source>
        <dbReference type="EMBL" id="KXU83919.1"/>
    </source>
</evidence>
<gene>
    <name evidence="5" type="ORF">CI15_25695</name>
</gene>
<dbReference type="InterPro" id="IPR011990">
    <property type="entry name" value="TPR-like_helical_dom_sf"/>
</dbReference>
<keyword evidence="2 3" id="KW-0802">TPR repeat</keyword>
<dbReference type="SMART" id="SM00028">
    <property type="entry name" value="TPR"/>
    <property type="match status" value="3"/>
</dbReference>
<evidence type="ECO:0000259" key="4">
    <source>
        <dbReference type="Pfam" id="PF13411"/>
    </source>
</evidence>
<dbReference type="InterPro" id="IPR051012">
    <property type="entry name" value="CellSynth/LPSAsmb/PSIAsmb"/>
</dbReference>
<evidence type="ECO:0000256" key="2">
    <source>
        <dbReference type="ARBA" id="ARBA00022803"/>
    </source>
</evidence>
<keyword evidence="6" id="KW-1185">Reference proteome</keyword>
<dbReference type="PANTHER" id="PTHR45586:SF1">
    <property type="entry name" value="LIPOPOLYSACCHARIDE ASSEMBLY PROTEIN B"/>
    <property type="match status" value="1"/>
</dbReference>
<dbReference type="Pfam" id="PF13411">
    <property type="entry name" value="MerR_1"/>
    <property type="match status" value="1"/>
</dbReference>
<dbReference type="OrthoDB" id="9798174at2"/>
<protein>
    <recommendedName>
        <fullName evidence="4">HTH merR-type domain-containing protein</fullName>
    </recommendedName>
</protein>
<dbReference type="InterPro" id="IPR000551">
    <property type="entry name" value="MerR-type_HTH_dom"/>
</dbReference>
<dbReference type="Pfam" id="PF00515">
    <property type="entry name" value="TPR_1"/>
    <property type="match status" value="1"/>
</dbReference>
<dbReference type="GO" id="GO:0006355">
    <property type="term" value="P:regulation of DNA-templated transcription"/>
    <property type="evidence" value="ECO:0007669"/>
    <property type="project" value="InterPro"/>
</dbReference>